<name>A0A1G9BNH4_ACTMZ</name>
<dbReference type="CDD" id="cd02439">
    <property type="entry name" value="DMB-PRT_CobT"/>
    <property type="match status" value="1"/>
</dbReference>
<dbReference type="SUPFAM" id="SSF52733">
    <property type="entry name" value="Nicotinate mononucleotide:5,6-dimethylbenzimidazole phosphoribosyltransferase (CobT)"/>
    <property type="match status" value="1"/>
</dbReference>
<evidence type="ECO:0000313" key="14">
    <source>
        <dbReference type="Proteomes" id="UP000199213"/>
    </source>
</evidence>
<keyword evidence="6 11" id="KW-0169">Cobalamin biosynthesis</keyword>
<dbReference type="Pfam" id="PF02277">
    <property type="entry name" value="DBI_PRT"/>
    <property type="match status" value="1"/>
</dbReference>
<evidence type="ECO:0000256" key="2">
    <source>
        <dbReference type="ARBA" id="ARBA00005049"/>
    </source>
</evidence>
<dbReference type="PANTHER" id="PTHR43463:SF1">
    <property type="entry name" value="NICOTINATE-NUCLEOTIDE--DIMETHYLBENZIMIDAZOLE PHOSPHORIBOSYLTRANSFERASE"/>
    <property type="match status" value="1"/>
</dbReference>
<evidence type="ECO:0000256" key="4">
    <source>
        <dbReference type="ARBA" id="ARBA00011991"/>
    </source>
</evidence>
<dbReference type="AlphaFoldDB" id="A0A1G9BNH4"/>
<evidence type="ECO:0000256" key="6">
    <source>
        <dbReference type="ARBA" id="ARBA00022573"/>
    </source>
</evidence>
<dbReference type="EC" id="2.4.2.21" evidence="4 11"/>
<dbReference type="FunFam" id="3.40.50.10210:FF:000001">
    <property type="entry name" value="Nicotinate-nucleotide--dimethylbenzimidazole phosphoribosyltransferase"/>
    <property type="match status" value="1"/>
</dbReference>
<evidence type="ECO:0000256" key="10">
    <source>
        <dbReference type="ARBA" id="ARBA00047340"/>
    </source>
</evidence>
<dbReference type="GO" id="GO:0008939">
    <property type="term" value="F:nicotinate-nucleotide-dimethylbenzimidazole phosphoribosyltransferase activity"/>
    <property type="evidence" value="ECO:0007669"/>
    <property type="project" value="UniProtKB-UniRule"/>
</dbReference>
<evidence type="ECO:0000256" key="5">
    <source>
        <dbReference type="ARBA" id="ARBA00015486"/>
    </source>
</evidence>
<dbReference type="PANTHER" id="PTHR43463">
    <property type="entry name" value="NICOTINATE-NUCLEOTIDE--DIMETHYLBENZIMIDAZOLE PHOSPHORIBOSYLTRANSFERASE"/>
    <property type="match status" value="1"/>
</dbReference>
<evidence type="ECO:0000256" key="1">
    <source>
        <dbReference type="ARBA" id="ARBA00002197"/>
    </source>
</evidence>
<dbReference type="UniPathway" id="UPA00061">
    <property type="reaction ID" value="UER00516"/>
</dbReference>
<feature type="region of interest" description="Disordered" evidence="12">
    <location>
        <begin position="1"/>
        <end position="25"/>
    </location>
</feature>
<dbReference type="Gene3D" id="3.40.50.10210">
    <property type="match status" value="1"/>
</dbReference>
<dbReference type="InterPro" id="IPR017846">
    <property type="entry name" value="Nict_dMeBzImd_PRibTrfase_bact"/>
</dbReference>
<dbReference type="NCBIfam" id="TIGR03160">
    <property type="entry name" value="cobT_DBIPRT"/>
    <property type="match status" value="1"/>
</dbReference>
<evidence type="ECO:0000256" key="11">
    <source>
        <dbReference type="HAMAP-Rule" id="MF_00230"/>
    </source>
</evidence>
<sequence>MSTVPDPQPVHTTSAEPADGTDRPGIEFGVVRPPDEQAHRQAVARHDGLTKPAGSLGRLEELGVWVAARQGTCPPRPFDRPRVVVFAGDHGIATNGVSAYPSEVTAQMLDNILTGGAAVNALAANAGAGVRVVDMAVDGETNRTISAHKVRKSSGSLDVEDALTAQQAHDAVAAGRALADEEIDSGADLLIAGDMGIGNTTPAATLIAALTENEPVAVVGRGTGIDDAAWMRKTAAIRDALRRARRVVDDPLALLRTAGGADIAAMAGFLAQAAVRRTPVILDGVVVGSAAMVAEELAPGAAQWWLAGHRSVEPGAPLVLEHLDLRPVLDLDMRLGEGSGAVSALPVVNAAIRVLAEMASFAEAGIAGPTAHEAAGASPTDAAG</sequence>
<protein>
    <recommendedName>
        <fullName evidence="5 11">Nicotinate-nucleotide--dimethylbenzimidazole phosphoribosyltransferase</fullName>
        <shortName evidence="11">NN:DBI PRT</shortName>
        <ecNumber evidence="4 11">2.4.2.21</ecNumber>
    </recommendedName>
    <alternativeName>
        <fullName evidence="9 11">N(1)-alpha-phosphoribosyltransferase</fullName>
    </alternativeName>
</protein>
<dbReference type="InterPro" id="IPR023195">
    <property type="entry name" value="Nict_dMeBzImd_PRibTrfase_N"/>
</dbReference>
<feature type="compositionally biased region" description="Polar residues" evidence="12">
    <location>
        <begin position="1"/>
        <end position="15"/>
    </location>
</feature>
<comment type="similarity">
    <text evidence="3 11">Belongs to the CobT family.</text>
</comment>
<keyword evidence="14" id="KW-1185">Reference proteome</keyword>
<accession>A0A1G9BNH4</accession>
<dbReference type="InterPro" id="IPR036087">
    <property type="entry name" value="Nict_dMeBzImd_PRibTrfase_sf"/>
</dbReference>
<comment type="pathway">
    <text evidence="2 11">Nucleoside biosynthesis; alpha-ribazole biosynthesis; alpha-ribazole from 5,6-dimethylbenzimidazole: step 1/2.</text>
</comment>
<gene>
    <name evidence="11" type="primary">cobT</name>
    <name evidence="13" type="ORF">SAMN04487820_107260</name>
</gene>
<feature type="active site" description="Proton acceptor" evidence="11">
    <location>
        <position position="337"/>
    </location>
</feature>
<evidence type="ECO:0000256" key="8">
    <source>
        <dbReference type="ARBA" id="ARBA00022679"/>
    </source>
</evidence>
<proteinExistence type="inferred from homology"/>
<keyword evidence="7 11" id="KW-0328">Glycosyltransferase</keyword>
<dbReference type="EMBL" id="FNFM01000007">
    <property type="protein sequence ID" value="SDK41038.1"/>
    <property type="molecule type" value="Genomic_DNA"/>
</dbReference>
<dbReference type="InterPro" id="IPR003200">
    <property type="entry name" value="Nict_dMeBzImd_PRibTrfase"/>
</dbReference>
<evidence type="ECO:0000256" key="7">
    <source>
        <dbReference type="ARBA" id="ARBA00022676"/>
    </source>
</evidence>
<dbReference type="NCBIfam" id="NF000996">
    <property type="entry name" value="PRK00105.1"/>
    <property type="match status" value="1"/>
</dbReference>
<organism evidence="13 14">
    <name type="scientific">Actinopolyspora mzabensis</name>
    <dbReference type="NCBI Taxonomy" id="995066"/>
    <lineage>
        <taxon>Bacteria</taxon>
        <taxon>Bacillati</taxon>
        <taxon>Actinomycetota</taxon>
        <taxon>Actinomycetes</taxon>
        <taxon>Actinopolysporales</taxon>
        <taxon>Actinopolysporaceae</taxon>
        <taxon>Actinopolyspora</taxon>
    </lineage>
</organism>
<dbReference type="GO" id="GO:0009236">
    <property type="term" value="P:cobalamin biosynthetic process"/>
    <property type="evidence" value="ECO:0007669"/>
    <property type="project" value="UniProtKB-UniRule"/>
</dbReference>
<comment type="function">
    <text evidence="1 11">Catalyzes the synthesis of alpha-ribazole-5'-phosphate from nicotinate mononucleotide (NAMN) and 5,6-dimethylbenzimidazole (DMB).</text>
</comment>
<keyword evidence="8 11" id="KW-0808">Transferase</keyword>
<reference evidence="14" key="1">
    <citation type="submission" date="2016-10" db="EMBL/GenBank/DDBJ databases">
        <authorList>
            <person name="Varghese N."/>
            <person name="Submissions S."/>
        </authorList>
    </citation>
    <scope>NUCLEOTIDE SEQUENCE [LARGE SCALE GENOMIC DNA]</scope>
    <source>
        <strain evidence="14">DSM 45460</strain>
    </source>
</reference>
<evidence type="ECO:0000256" key="12">
    <source>
        <dbReference type="SAM" id="MobiDB-lite"/>
    </source>
</evidence>
<dbReference type="Proteomes" id="UP000199213">
    <property type="component" value="Unassembled WGS sequence"/>
</dbReference>
<dbReference type="HAMAP" id="MF_00230">
    <property type="entry name" value="CobT"/>
    <property type="match status" value="1"/>
</dbReference>
<dbReference type="Gene3D" id="1.10.1610.10">
    <property type="match status" value="1"/>
</dbReference>
<evidence type="ECO:0000313" key="13">
    <source>
        <dbReference type="EMBL" id="SDK41038.1"/>
    </source>
</evidence>
<evidence type="ECO:0000256" key="9">
    <source>
        <dbReference type="ARBA" id="ARBA00030686"/>
    </source>
</evidence>
<evidence type="ECO:0000256" key="3">
    <source>
        <dbReference type="ARBA" id="ARBA00007110"/>
    </source>
</evidence>
<comment type="catalytic activity">
    <reaction evidence="10 11">
        <text>5,6-dimethylbenzimidazole + nicotinate beta-D-ribonucleotide = alpha-ribazole 5'-phosphate + nicotinate + H(+)</text>
        <dbReference type="Rhea" id="RHEA:11196"/>
        <dbReference type="ChEBI" id="CHEBI:15378"/>
        <dbReference type="ChEBI" id="CHEBI:15890"/>
        <dbReference type="ChEBI" id="CHEBI:32544"/>
        <dbReference type="ChEBI" id="CHEBI:57502"/>
        <dbReference type="ChEBI" id="CHEBI:57918"/>
        <dbReference type="EC" id="2.4.2.21"/>
    </reaction>
</comment>